<proteinExistence type="predicted"/>
<feature type="non-terminal residue" evidence="2">
    <location>
        <position position="63"/>
    </location>
</feature>
<dbReference type="AlphaFoldDB" id="A0A061S4M3"/>
<reference evidence="2" key="1">
    <citation type="submission" date="2014-05" db="EMBL/GenBank/DDBJ databases">
        <title>The transcriptome of the halophilic microalga Tetraselmis sp. GSL018 isolated from the Great Salt Lake, Utah.</title>
        <authorList>
            <person name="Jinkerson R.E."/>
            <person name="D'Adamo S."/>
            <person name="Posewitz M.C."/>
        </authorList>
    </citation>
    <scope>NUCLEOTIDE SEQUENCE</scope>
    <source>
        <strain evidence="2">GSL018</strain>
    </source>
</reference>
<keyword evidence="1" id="KW-0812">Transmembrane</keyword>
<feature type="transmembrane region" description="Helical" evidence="1">
    <location>
        <begin position="36"/>
        <end position="57"/>
    </location>
</feature>
<gene>
    <name evidence="2" type="ORF">TSPGSL018_13351</name>
</gene>
<dbReference type="EMBL" id="GBEZ01006202">
    <property type="protein sequence ID" value="JAC79178.1"/>
    <property type="molecule type" value="Transcribed_RNA"/>
</dbReference>
<keyword evidence="1" id="KW-1133">Transmembrane helix</keyword>
<feature type="non-terminal residue" evidence="2">
    <location>
        <position position="1"/>
    </location>
</feature>
<protein>
    <submittedName>
        <fullName evidence="2">Uncharacterized protein</fullName>
    </submittedName>
</protein>
<keyword evidence="1" id="KW-0472">Membrane</keyword>
<evidence type="ECO:0000313" key="2">
    <source>
        <dbReference type="EMBL" id="JAC79178.1"/>
    </source>
</evidence>
<name>A0A061S4M3_9CHLO</name>
<sequence>SGSCDYYIARKSRRFGRIVAAQTRHTFINLLTILKLWLHFRILFVLVTVNTLCCRLVSAKSIL</sequence>
<organism evidence="2">
    <name type="scientific">Tetraselmis sp. GSL018</name>
    <dbReference type="NCBI Taxonomy" id="582737"/>
    <lineage>
        <taxon>Eukaryota</taxon>
        <taxon>Viridiplantae</taxon>
        <taxon>Chlorophyta</taxon>
        <taxon>core chlorophytes</taxon>
        <taxon>Chlorodendrophyceae</taxon>
        <taxon>Chlorodendrales</taxon>
        <taxon>Chlorodendraceae</taxon>
        <taxon>Tetraselmis</taxon>
    </lineage>
</organism>
<evidence type="ECO:0000256" key="1">
    <source>
        <dbReference type="SAM" id="Phobius"/>
    </source>
</evidence>
<accession>A0A061S4M3</accession>